<protein>
    <submittedName>
        <fullName evidence="1">Uncharacterized protein</fullName>
    </submittedName>
</protein>
<accession>A0ACC0TXU8</accession>
<evidence type="ECO:0000313" key="1">
    <source>
        <dbReference type="EMBL" id="KAI9453112.1"/>
    </source>
</evidence>
<keyword evidence="2" id="KW-1185">Reference proteome</keyword>
<reference evidence="1" key="1">
    <citation type="submission" date="2021-03" db="EMBL/GenBank/DDBJ databases">
        <title>Evolutionary priming and transition to the ectomycorrhizal habit in an iconic lineage of mushroom-forming fungi: is preadaptation a requirement?</title>
        <authorList>
            <consortium name="DOE Joint Genome Institute"/>
            <person name="Looney B.P."/>
            <person name="Miyauchi S."/>
            <person name="Morin E."/>
            <person name="Drula E."/>
            <person name="Courty P.E."/>
            <person name="Chicoki N."/>
            <person name="Fauchery L."/>
            <person name="Kohler A."/>
            <person name="Kuo A."/>
            <person name="LaButti K."/>
            <person name="Pangilinan J."/>
            <person name="Lipzen A."/>
            <person name="Riley R."/>
            <person name="Andreopoulos W."/>
            <person name="He G."/>
            <person name="Johnson J."/>
            <person name="Barry K.W."/>
            <person name="Grigoriev I.V."/>
            <person name="Nagy L."/>
            <person name="Hibbett D."/>
            <person name="Henrissat B."/>
            <person name="Matheny P.B."/>
            <person name="Labbe J."/>
            <person name="Martin A.F."/>
        </authorList>
    </citation>
    <scope>NUCLEOTIDE SEQUENCE</scope>
    <source>
        <strain evidence="1">BPL698</strain>
    </source>
</reference>
<gene>
    <name evidence="1" type="ORF">F5148DRAFT_1370269</name>
</gene>
<dbReference type="Proteomes" id="UP001207468">
    <property type="component" value="Unassembled WGS sequence"/>
</dbReference>
<sequence length="605" mass="64758">MKKGRAGEQEKRYCSMPVQAHRDRGARSKGRIAEEFIYREAGMMKGNLDQVRSNNDVRKGHKEELKIQHVHGVNLHLGWGCRPCPHLQRALNRREQEGGRSSIMGEVVVVAVDGDEGWESWQTEATEKRVRVVARWQRTWRWKMRGQLARGWHLSSCGGGGGVVSIEGGGGTRRRWRTSGWGERWRTACFALRILAVVVELESVGSAYKDETDVMEEVARCGVVLASAASPVAPARRLLLLRRRVAELKSAAFLVILGDAGGNWEEMTEAGEATRDGAAAGGASTATTETAGAGVEMGVETAVAGLTMTGVAVGVVGGAGTGPEREDVEAAVDEAEMTMEGRETGDEAEEAEACTDAGTDATGSETAAVGEMGLMTAGGAKAKATGGGETFKADVARVLRGDVDRGVEYLSKIVIESSSLIYAPGVEASGNHHAVVRVEAVSEQLVAIFMGQGACTHEAFEIPVIGPVGNRHDGGTDAATKDGRLVVEPREGATDAAATAGMRRRVGGMERCGLAAFKQEENFYLLCSESPVVVPKRIFFSHSTCLTNSPARVQALEDQQLGNNVSKCSKLNHDPIKRHLRLTPLILSANSAWSSLLNERQVIDF</sequence>
<dbReference type="EMBL" id="JAGFNK010000315">
    <property type="protein sequence ID" value="KAI9453112.1"/>
    <property type="molecule type" value="Genomic_DNA"/>
</dbReference>
<comment type="caution">
    <text evidence="1">The sequence shown here is derived from an EMBL/GenBank/DDBJ whole genome shotgun (WGS) entry which is preliminary data.</text>
</comment>
<proteinExistence type="predicted"/>
<evidence type="ECO:0000313" key="2">
    <source>
        <dbReference type="Proteomes" id="UP001207468"/>
    </source>
</evidence>
<name>A0ACC0TXU8_9AGAM</name>
<organism evidence="1 2">
    <name type="scientific">Russula earlei</name>
    <dbReference type="NCBI Taxonomy" id="71964"/>
    <lineage>
        <taxon>Eukaryota</taxon>
        <taxon>Fungi</taxon>
        <taxon>Dikarya</taxon>
        <taxon>Basidiomycota</taxon>
        <taxon>Agaricomycotina</taxon>
        <taxon>Agaricomycetes</taxon>
        <taxon>Russulales</taxon>
        <taxon>Russulaceae</taxon>
        <taxon>Russula</taxon>
    </lineage>
</organism>